<protein>
    <submittedName>
        <fullName evidence="2">Uncharacterized protein</fullName>
    </submittedName>
</protein>
<accession>A0A834PCN0</accession>
<organism evidence="2 3">
    <name type="scientific">Vespula pensylvanica</name>
    <name type="common">Western yellow jacket</name>
    <name type="synonym">Wasp</name>
    <dbReference type="NCBI Taxonomy" id="30213"/>
    <lineage>
        <taxon>Eukaryota</taxon>
        <taxon>Metazoa</taxon>
        <taxon>Ecdysozoa</taxon>
        <taxon>Arthropoda</taxon>
        <taxon>Hexapoda</taxon>
        <taxon>Insecta</taxon>
        <taxon>Pterygota</taxon>
        <taxon>Neoptera</taxon>
        <taxon>Endopterygota</taxon>
        <taxon>Hymenoptera</taxon>
        <taxon>Apocrita</taxon>
        <taxon>Aculeata</taxon>
        <taxon>Vespoidea</taxon>
        <taxon>Vespidae</taxon>
        <taxon>Vespinae</taxon>
        <taxon>Vespula</taxon>
    </lineage>
</organism>
<dbReference type="Proteomes" id="UP000600918">
    <property type="component" value="Unassembled WGS sequence"/>
</dbReference>
<comment type="caution">
    <text evidence="2">The sequence shown here is derived from an EMBL/GenBank/DDBJ whole genome shotgun (WGS) entry which is preliminary data.</text>
</comment>
<name>A0A834PCN0_VESPE</name>
<evidence type="ECO:0000313" key="3">
    <source>
        <dbReference type="Proteomes" id="UP000600918"/>
    </source>
</evidence>
<evidence type="ECO:0000256" key="1">
    <source>
        <dbReference type="SAM" id="Phobius"/>
    </source>
</evidence>
<gene>
    <name evidence="2" type="ORF">H0235_003789</name>
</gene>
<dbReference type="EMBL" id="JACSDY010000002">
    <property type="protein sequence ID" value="KAF7435598.1"/>
    <property type="molecule type" value="Genomic_DNA"/>
</dbReference>
<keyword evidence="3" id="KW-1185">Reference proteome</keyword>
<sequence>MRDENILVRKRVVLVDDAGSDVGSSGDDSVGSTIIYFHIVHVGTAEALSSIVLALISRDRDGNRRKPEDRVLRVTTGVECDRVGLVQSRVQSDRIPWKWHGELLISKQRSCGMTRFYNAYISATFQIFLHCVPAICRREITSETIFLLSYVWNINNRFSLAL</sequence>
<feature type="transmembrane region" description="Helical" evidence="1">
    <location>
        <begin position="34"/>
        <end position="56"/>
    </location>
</feature>
<dbReference type="AlphaFoldDB" id="A0A834PCN0"/>
<keyword evidence="1" id="KW-0472">Membrane</keyword>
<proteinExistence type="predicted"/>
<keyword evidence="1" id="KW-0812">Transmembrane</keyword>
<reference evidence="2" key="1">
    <citation type="journal article" date="2020" name="G3 (Bethesda)">
        <title>High-Quality Assemblies for Three Invasive Social Wasps from the &lt;i&gt;Vespula&lt;/i&gt; Genus.</title>
        <authorList>
            <person name="Harrop T.W.R."/>
            <person name="Guhlin J."/>
            <person name="McLaughlin G.M."/>
            <person name="Permina E."/>
            <person name="Stockwell P."/>
            <person name="Gilligan J."/>
            <person name="Le Lec M.F."/>
            <person name="Gruber M.A.M."/>
            <person name="Quinn O."/>
            <person name="Lovegrove M."/>
            <person name="Duncan E.J."/>
            <person name="Remnant E.J."/>
            <person name="Van Eeckhoven J."/>
            <person name="Graham B."/>
            <person name="Knapp R.A."/>
            <person name="Langford K.W."/>
            <person name="Kronenberg Z."/>
            <person name="Press M.O."/>
            <person name="Eacker S.M."/>
            <person name="Wilson-Rankin E.E."/>
            <person name="Purcell J."/>
            <person name="Lester P.J."/>
            <person name="Dearden P.K."/>
        </authorList>
    </citation>
    <scope>NUCLEOTIDE SEQUENCE</scope>
    <source>
        <strain evidence="2">Volc-1</strain>
    </source>
</reference>
<evidence type="ECO:0000313" key="2">
    <source>
        <dbReference type="EMBL" id="KAF7435598.1"/>
    </source>
</evidence>
<keyword evidence="1" id="KW-1133">Transmembrane helix</keyword>